<feature type="binding site" evidence="7">
    <location>
        <position position="253"/>
    </location>
    <ligand>
        <name>Zn(2+)</name>
        <dbReference type="ChEBI" id="CHEBI:29105"/>
    </ligand>
</feature>
<keyword evidence="2 7" id="KW-0808">Transferase</keyword>
<protein>
    <recommendedName>
        <fullName evidence="7">Acetyl-coenzyme A carboxylase carboxyl transferase subunit beta, chloroplastic</fullName>
        <shortName evidence="7">ACCase subunit beta</shortName>
        <shortName evidence="7">Acetyl-CoA carboxylase carboxyltransferase subunit beta</shortName>
        <ecNumber evidence="7">2.1.3.15</ecNumber>
    </recommendedName>
</protein>
<dbReference type="PRINTS" id="PR01070">
    <property type="entry name" value="ACCCTRFRASEB"/>
</dbReference>
<evidence type="ECO:0000256" key="7">
    <source>
        <dbReference type="HAMAP-Rule" id="MF_01395"/>
    </source>
</evidence>
<dbReference type="GeneID" id="33945634"/>
<keyword evidence="4 7" id="KW-0863">Zinc-finger</keyword>
<comment type="subcellular location">
    <subcellularLocation>
        <location evidence="7">Plastid</location>
        <location evidence="7">Chloroplast stroma</location>
    </subcellularLocation>
</comment>
<dbReference type="InterPro" id="IPR034733">
    <property type="entry name" value="AcCoA_carboxyl_beta"/>
</dbReference>
<dbReference type="PANTHER" id="PTHR42995:SF5">
    <property type="entry name" value="ACETYL-COENZYME A CARBOXYLASE CARBOXYL TRANSFERASE SUBUNIT BETA, CHLOROPLASTIC"/>
    <property type="match status" value="1"/>
</dbReference>
<dbReference type="EMBL" id="KX871237">
    <property type="protein sequence ID" value="ASU93470.1"/>
    <property type="molecule type" value="Genomic_DNA"/>
</dbReference>
<organism evidence="9">
    <name type="scientific">Habenaria radiata</name>
    <dbReference type="NCBI Taxonomy" id="342001"/>
    <lineage>
        <taxon>Eukaryota</taxon>
        <taxon>Viridiplantae</taxon>
        <taxon>Streptophyta</taxon>
        <taxon>Embryophyta</taxon>
        <taxon>Tracheophyta</taxon>
        <taxon>Spermatophyta</taxon>
        <taxon>Magnoliopsida</taxon>
        <taxon>Liliopsida</taxon>
        <taxon>Asparagales</taxon>
        <taxon>Orchidaceae</taxon>
        <taxon>Orchidoideae</taxon>
        <taxon>Orchideae</taxon>
        <taxon>Orchidinae</taxon>
        <taxon>Habenaria</taxon>
    </lineage>
</organism>
<keyword evidence="7" id="KW-0479">Metal-binding</keyword>
<gene>
    <name evidence="7 9" type="primary">accD</name>
    <name evidence="9" type="ORF">HaraCp0030</name>
</gene>
<evidence type="ECO:0000313" key="9">
    <source>
        <dbReference type="EMBL" id="ASU93470.1"/>
    </source>
</evidence>
<comment type="cofactor">
    <cofactor evidence="7">
        <name>Zn(2+)</name>
        <dbReference type="ChEBI" id="CHEBI:29105"/>
    </cofactor>
    <text evidence="7">Binds 1 zinc ion per subunit.</text>
</comment>
<dbReference type="GO" id="GO:0003989">
    <property type="term" value="F:acetyl-CoA carboxylase activity"/>
    <property type="evidence" value="ECO:0007669"/>
    <property type="project" value="InterPro"/>
</dbReference>
<dbReference type="NCBIfam" id="TIGR00515">
    <property type="entry name" value="accD"/>
    <property type="match status" value="1"/>
</dbReference>
<dbReference type="Pfam" id="PF01039">
    <property type="entry name" value="Carboxyl_trans"/>
    <property type="match status" value="1"/>
</dbReference>
<dbReference type="UniPathway" id="UPA00655">
    <property type="reaction ID" value="UER00711"/>
</dbReference>
<evidence type="ECO:0000256" key="4">
    <source>
        <dbReference type="ARBA" id="ARBA00022771"/>
    </source>
</evidence>
<dbReference type="GO" id="GO:0009570">
    <property type="term" value="C:chloroplast stroma"/>
    <property type="evidence" value="ECO:0007669"/>
    <property type="project" value="UniProtKB-SubCell"/>
</dbReference>
<keyword evidence="7" id="KW-0276">Fatty acid metabolism</keyword>
<keyword evidence="9" id="KW-0150">Chloroplast</keyword>
<evidence type="ECO:0000259" key="8">
    <source>
        <dbReference type="PROSITE" id="PS50980"/>
    </source>
</evidence>
<dbReference type="SUPFAM" id="SSF52096">
    <property type="entry name" value="ClpP/crotonase"/>
    <property type="match status" value="1"/>
</dbReference>
<dbReference type="GO" id="GO:0005524">
    <property type="term" value="F:ATP binding"/>
    <property type="evidence" value="ECO:0007669"/>
    <property type="project" value="UniProtKB-KW"/>
</dbReference>
<dbReference type="InterPro" id="IPR000438">
    <property type="entry name" value="Acetyl_CoA_COase_Trfase_b_su"/>
</dbReference>
<dbReference type="EC" id="2.1.3.15" evidence="7"/>
<reference evidence="9" key="1">
    <citation type="submission" date="2016-09" db="EMBL/GenBank/DDBJ databases">
        <authorList>
            <person name="Capua I."/>
            <person name="De Benedictis P."/>
            <person name="Joannis T."/>
            <person name="Lombin L.H."/>
            <person name="Cattoli G."/>
        </authorList>
    </citation>
    <scope>NUCLEOTIDE SEQUENCE</scope>
</reference>
<comment type="function">
    <text evidence="7">Component of the acetyl coenzyme A carboxylase (ACC) complex. Biotin carboxylase (BC) catalyzes the carboxylation of biotin on its carrier protein (BCCP) and then the CO(2) group is transferred by the transcarboxylase to acetyl-CoA to form malonyl-CoA.</text>
</comment>
<feature type="binding site" evidence="7">
    <location>
        <position position="275"/>
    </location>
    <ligand>
        <name>Zn(2+)</name>
        <dbReference type="ChEBI" id="CHEBI:29105"/>
    </ligand>
</feature>
<accession>A0A286LRA0</accession>
<evidence type="ECO:0000256" key="2">
    <source>
        <dbReference type="ARBA" id="ARBA00022679"/>
    </source>
</evidence>
<feature type="binding site" evidence="7">
    <location>
        <position position="272"/>
    </location>
    <ligand>
        <name>Zn(2+)</name>
        <dbReference type="ChEBI" id="CHEBI:29105"/>
    </ligand>
</feature>
<comment type="catalytic activity">
    <reaction evidence="7">
        <text>N(6)-carboxybiotinyl-L-lysyl-[protein] + acetyl-CoA = N(6)-biotinyl-L-lysyl-[protein] + malonyl-CoA</text>
        <dbReference type="Rhea" id="RHEA:54728"/>
        <dbReference type="Rhea" id="RHEA-COMP:10505"/>
        <dbReference type="Rhea" id="RHEA-COMP:10506"/>
        <dbReference type="ChEBI" id="CHEBI:57288"/>
        <dbReference type="ChEBI" id="CHEBI:57384"/>
        <dbReference type="ChEBI" id="CHEBI:83144"/>
        <dbReference type="ChEBI" id="CHEBI:83145"/>
        <dbReference type="EC" id="2.1.3.15"/>
    </reaction>
</comment>
<keyword evidence="7" id="KW-0275">Fatty acid biosynthesis</keyword>
<dbReference type="GO" id="GO:0016743">
    <property type="term" value="F:carboxyl- or carbamoyltransferase activity"/>
    <property type="evidence" value="ECO:0007669"/>
    <property type="project" value="UniProtKB-UniRule"/>
</dbReference>
<dbReference type="InterPro" id="IPR029045">
    <property type="entry name" value="ClpP/crotonase-like_dom_sf"/>
</dbReference>
<name>A0A286LRA0_9ASPA</name>
<dbReference type="PROSITE" id="PS50980">
    <property type="entry name" value="COA_CT_NTER"/>
    <property type="match status" value="1"/>
</dbReference>
<evidence type="ECO:0000256" key="6">
    <source>
        <dbReference type="ARBA" id="ARBA00022840"/>
    </source>
</evidence>
<keyword evidence="5 7" id="KW-0862">Zinc</keyword>
<dbReference type="GO" id="GO:0008270">
    <property type="term" value="F:zinc ion binding"/>
    <property type="evidence" value="ECO:0007669"/>
    <property type="project" value="UniProtKB-UniRule"/>
</dbReference>
<feature type="zinc finger region" description="C4-type" evidence="7">
    <location>
        <begin position="253"/>
        <end position="275"/>
    </location>
</feature>
<keyword evidence="6 7" id="KW-0067">ATP-binding</keyword>
<dbReference type="AlphaFoldDB" id="A0A286LRA0"/>
<evidence type="ECO:0000256" key="5">
    <source>
        <dbReference type="ARBA" id="ARBA00022833"/>
    </source>
</evidence>
<dbReference type="GO" id="GO:2001295">
    <property type="term" value="P:malonyl-CoA biosynthetic process"/>
    <property type="evidence" value="ECO:0007669"/>
    <property type="project" value="UniProtKB-UniRule"/>
</dbReference>
<dbReference type="InterPro" id="IPR011762">
    <property type="entry name" value="COA_CT_N"/>
</dbReference>
<geneLocation type="chloroplast" evidence="9"/>
<proteinExistence type="inferred from homology"/>
<comment type="subunit">
    <text evidence="1">Acetyl-CoA carboxylase is a heterohexamer composed of biotin carboxyl carrier protein, biotin carboxylase and 2 subunits each of ACCase subunit alpha and ACCase plastid-coded subunit beta (accD).</text>
</comment>
<feature type="domain" description="CoA carboxyltransferase N-terminal" evidence="8">
    <location>
        <begin position="249"/>
        <end position="513"/>
    </location>
</feature>
<comment type="subunit">
    <text evidence="7">Acetyl-CoA carboxylase is a heterohexamer composed of biotin carboxyl carrier protein, biotin carboxylase and two subunits each of ACCase subunit alpha and ACCase plastid-coded subunit beta (accD).</text>
</comment>
<keyword evidence="7" id="KW-0443">Lipid metabolism</keyword>
<dbReference type="RefSeq" id="YP_009424941.1">
    <property type="nucleotide sequence ID" value="NC_035834.1"/>
</dbReference>
<keyword evidence="7" id="KW-0444">Lipid biosynthesis</keyword>
<comment type="pathway">
    <text evidence="7">Lipid metabolism; malonyl-CoA biosynthesis; malonyl-CoA from acetyl-CoA: step 1/1.</text>
</comment>
<evidence type="ECO:0000256" key="3">
    <source>
        <dbReference type="ARBA" id="ARBA00022741"/>
    </source>
</evidence>
<dbReference type="GO" id="GO:0006633">
    <property type="term" value="P:fatty acid biosynthetic process"/>
    <property type="evidence" value="ECO:0007669"/>
    <property type="project" value="UniProtKB-KW"/>
</dbReference>
<comment type="similarity">
    <text evidence="7">Belongs to the AccD/PCCB family.</text>
</comment>
<dbReference type="PANTHER" id="PTHR42995">
    <property type="entry name" value="ACETYL-COENZYME A CARBOXYLASE CARBOXYL TRANSFERASE SUBUNIT BETA, CHLOROPLASTIC"/>
    <property type="match status" value="1"/>
</dbReference>
<keyword evidence="3 7" id="KW-0547">Nucleotide-binding</keyword>
<sequence>MEKCWFHLMLSNKKLEHRYVLSKSKDSIDADALGHTSGSEEPILNDADKKISSWGSYSLSNINYLNFFFDSRNIWSLISDYTFLVRNSNGDSYSVYFDIENKIFDMDNTSSFLSELDIFFFSFFNNNSGNFYYYYSMDDTQSNRNNPIYSFIETYLRFEIEICLNSDIYSGIENYITNFFCAESISSIEGENLSIEEGENLSIEEDENLSIEEDENLSIEEDENLSIETSSSSFNRIEISNNFDRNTKLWVQCENCYETNYKKFFRSKMNICEHCGYHLNMSSSDRIELFIDPGTWEPLDKDMVSMDPIEIHSEEEPYRDRIYFYQRKTGLTDAVQTGIGRLNSIPIAIGIMDFQFMGGSMGSVVGEKITRLIEYATNRSLPVIIVCASGGARMQEGSLSLMQMAKISSASYDYQSKKKLFYVSILTSPTTGGVTASFGMLGDIIIAEPNAHIAFAGKRVIEQTLKKTVPDGSQAAEYSFHKGLFDPIVPRNPLKGVLNELFQLHGFLPLNQG</sequence>
<keyword evidence="9" id="KW-0934">Plastid</keyword>
<dbReference type="HAMAP" id="MF_01395">
    <property type="entry name" value="AcetylCoA_CT_beta"/>
    <property type="match status" value="1"/>
</dbReference>
<dbReference type="Gene3D" id="3.90.226.10">
    <property type="entry name" value="2-enoyl-CoA Hydratase, Chain A, domain 1"/>
    <property type="match status" value="1"/>
</dbReference>
<dbReference type="GO" id="GO:0009317">
    <property type="term" value="C:acetyl-CoA carboxylase complex"/>
    <property type="evidence" value="ECO:0007669"/>
    <property type="project" value="InterPro"/>
</dbReference>
<feature type="binding site" evidence="7">
    <location>
        <position position="256"/>
    </location>
    <ligand>
        <name>Zn(2+)</name>
        <dbReference type="ChEBI" id="CHEBI:29105"/>
    </ligand>
</feature>
<evidence type="ECO:0000256" key="1">
    <source>
        <dbReference type="ARBA" id="ARBA00011842"/>
    </source>
</evidence>